<reference evidence="1" key="1">
    <citation type="submission" date="2020-04" db="EMBL/GenBank/DDBJ databases">
        <authorList>
            <person name="Chiriac C."/>
            <person name="Salcher M."/>
            <person name="Ghai R."/>
            <person name="Kavagutti S V."/>
        </authorList>
    </citation>
    <scope>NUCLEOTIDE SEQUENCE</scope>
</reference>
<dbReference type="GO" id="GO:0003677">
    <property type="term" value="F:DNA binding"/>
    <property type="evidence" value="ECO:0007669"/>
    <property type="project" value="UniProtKB-KW"/>
</dbReference>
<dbReference type="Gene3D" id="1.10.10.10">
    <property type="entry name" value="Winged helix-like DNA-binding domain superfamily/Winged helix DNA-binding domain"/>
    <property type="match status" value="1"/>
</dbReference>
<proteinExistence type="predicted"/>
<dbReference type="Pfam" id="PF13412">
    <property type="entry name" value="HTH_24"/>
    <property type="match status" value="1"/>
</dbReference>
<protein>
    <submittedName>
        <fullName evidence="1">Winged helix-turn-helix DNA-binding</fullName>
    </submittedName>
</protein>
<keyword evidence="1" id="KW-0238">DNA-binding</keyword>
<dbReference type="InterPro" id="IPR036390">
    <property type="entry name" value="WH_DNA-bd_sf"/>
</dbReference>
<sequence>MNDLVILNFQEARQPEYREKRGKGYIEFGEKNDYPNYLLSLYNKSAKHNAIVKGKVNYIIGNGWKTDEVDPIAEQFIAQPNQFESLNDLTRKVSIDIEIFGGAYLEVIWSLTGGKLVDVLHIDYTKIRSNADNTQFWYKKDWMERKDEAVPMMAFNTQVRQGKQILYVKEYRPGLDTYALPGYMGALNYIESDIEVSRHVLGNAQTGFSASKLITLPNGEPSPDEKRNIERRFTDRFSGSDGKKFILSFTTDPARKPIIEDLGASDITKEDFTRVDLIIQNNLFAGHQITSPSLFGIAEPGQLGSRTQMRDSYEIFKNTYVNDKQQFLESVFSQLARYKGATSDISIIPVEPIGFELSEAALLQIAPKEWLLEKAGIDMSKYQPNVTNQPASNEVQAEVNDNLKNLSGRQYQQLMRVIRQFSQGKITKEIATTMLKAGLGMTDADINAMLGIDDDPSTDDFQFSALDEDTVIGMFSECGEPKSNYNILHSKAVFSAREAFAEDSLIDKALDKQILALIDKDPKISIDDIAGATKKSREVVQGRLSYLVESGAINYDPKIEERKLTKPLSKLVDDMEVTTFEVRYSYEWKPIVPSSQRDTAAHPSRQFCRKLIAEDKFWTRKGIEMLSARLGYSVFDRGGGWWGDSPSCRHEWRRNVVIKKK</sequence>
<dbReference type="EMBL" id="LR796333">
    <property type="protein sequence ID" value="CAB4137107.1"/>
    <property type="molecule type" value="Genomic_DNA"/>
</dbReference>
<name>A0A6J5LVL9_9CAUD</name>
<dbReference type="SUPFAM" id="SSF46785">
    <property type="entry name" value="Winged helix' DNA-binding domain"/>
    <property type="match status" value="1"/>
</dbReference>
<gene>
    <name evidence="1" type="ORF">UFOVP321_5</name>
</gene>
<organism evidence="1">
    <name type="scientific">uncultured Caudovirales phage</name>
    <dbReference type="NCBI Taxonomy" id="2100421"/>
    <lineage>
        <taxon>Viruses</taxon>
        <taxon>Duplodnaviria</taxon>
        <taxon>Heunggongvirae</taxon>
        <taxon>Uroviricota</taxon>
        <taxon>Caudoviricetes</taxon>
        <taxon>Peduoviridae</taxon>
        <taxon>Maltschvirus</taxon>
        <taxon>Maltschvirus maltsch</taxon>
    </lineage>
</organism>
<dbReference type="InterPro" id="IPR036388">
    <property type="entry name" value="WH-like_DNA-bd_sf"/>
</dbReference>
<accession>A0A6J5LVL9</accession>
<evidence type="ECO:0000313" key="1">
    <source>
        <dbReference type="EMBL" id="CAB4137107.1"/>
    </source>
</evidence>